<dbReference type="InterPro" id="IPR011009">
    <property type="entry name" value="Kinase-like_dom_sf"/>
</dbReference>
<dbReference type="Pfam" id="PF03793">
    <property type="entry name" value="PASTA"/>
    <property type="match status" value="4"/>
</dbReference>
<keyword evidence="5" id="KW-0547">Nucleotide-binding</keyword>
<keyword evidence="2" id="KW-0723">Serine/threonine-protein kinase</keyword>
<evidence type="ECO:0000313" key="13">
    <source>
        <dbReference type="Proteomes" id="UP000273044"/>
    </source>
</evidence>
<evidence type="ECO:0000256" key="10">
    <source>
        <dbReference type="SAM" id="MobiDB-lite"/>
    </source>
</evidence>
<protein>
    <recommendedName>
        <fullName evidence="1">non-specific serine/threonine protein kinase</fullName>
        <ecNumber evidence="1">2.7.11.1</ecNumber>
    </recommendedName>
</protein>
<dbReference type="GO" id="GO:0045717">
    <property type="term" value="P:negative regulation of fatty acid biosynthetic process"/>
    <property type="evidence" value="ECO:0007669"/>
    <property type="project" value="UniProtKB-ARBA"/>
</dbReference>
<feature type="transmembrane region" description="Helical" evidence="11">
    <location>
        <begin position="426"/>
        <end position="447"/>
    </location>
</feature>
<dbReference type="RefSeq" id="WP_014847062.1">
    <property type="nucleotide sequence ID" value="NZ_CAUVFX010000018.1"/>
</dbReference>
<accession>A0A3N4D244</accession>
<dbReference type="EC" id="2.7.11.1" evidence="1"/>
<evidence type="ECO:0000256" key="11">
    <source>
        <dbReference type="SAM" id="Phobius"/>
    </source>
</evidence>
<dbReference type="CDD" id="cd14014">
    <property type="entry name" value="STKc_PknB_like"/>
    <property type="match status" value="1"/>
</dbReference>
<keyword evidence="3 12" id="KW-0808">Transferase</keyword>
<comment type="catalytic activity">
    <reaction evidence="8">
        <text>L-threonyl-[protein] + ATP = O-phospho-L-threonyl-[protein] + ADP + H(+)</text>
        <dbReference type="Rhea" id="RHEA:46608"/>
        <dbReference type="Rhea" id="RHEA-COMP:11060"/>
        <dbReference type="Rhea" id="RHEA-COMP:11605"/>
        <dbReference type="ChEBI" id="CHEBI:15378"/>
        <dbReference type="ChEBI" id="CHEBI:30013"/>
        <dbReference type="ChEBI" id="CHEBI:30616"/>
        <dbReference type="ChEBI" id="CHEBI:61977"/>
        <dbReference type="ChEBI" id="CHEBI:456216"/>
        <dbReference type="EC" id="2.7.11.1"/>
    </reaction>
</comment>
<dbReference type="InterPro" id="IPR005543">
    <property type="entry name" value="PASTA_dom"/>
</dbReference>
<evidence type="ECO:0000256" key="6">
    <source>
        <dbReference type="ARBA" id="ARBA00022777"/>
    </source>
</evidence>
<dbReference type="Gene3D" id="3.30.200.20">
    <property type="entry name" value="Phosphorylase Kinase, domain 1"/>
    <property type="match status" value="1"/>
</dbReference>
<dbReference type="FunFam" id="3.30.200.20:FF:000035">
    <property type="entry name" value="Serine/threonine protein kinase Stk1"/>
    <property type="match status" value="1"/>
</dbReference>
<evidence type="ECO:0000256" key="5">
    <source>
        <dbReference type="ARBA" id="ARBA00022741"/>
    </source>
</evidence>
<dbReference type="AlphaFoldDB" id="A0A3N4D244"/>
<keyword evidence="11" id="KW-1133">Transmembrane helix</keyword>
<keyword evidence="11" id="KW-0812">Transmembrane</keyword>
<dbReference type="EMBL" id="LR134406">
    <property type="protein sequence ID" value="VEH70707.1"/>
    <property type="molecule type" value="Genomic_DNA"/>
</dbReference>
<comment type="catalytic activity">
    <reaction evidence="9">
        <text>L-seryl-[protein] + ATP = O-phospho-L-seryl-[protein] + ADP + H(+)</text>
        <dbReference type="Rhea" id="RHEA:17989"/>
        <dbReference type="Rhea" id="RHEA-COMP:9863"/>
        <dbReference type="Rhea" id="RHEA-COMP:11604"/>
        <dbReference type="ChEBI" id="CHEBI:15378"/>
        <dbReference type="ChEBI" id="CHEBI:29999"/>
        <dbReference type="ChEBI" id="CHEBI:30616"/>
        <dbReference type="ChEBI" id="CHEBI:83421"/>
        <dbReference type="ChEBI" id="CHEBI:456216"/>
        <dbReference type="EC" id="2.7.11.1"/>
    </reaction>
</comment>
<dbReference type="Gene3D" id="3.30.10.20">
    <property type="match status" value="4"/>
</dbReference>
<dbReference type="PANTHER" id="PTHR43289">
    <property type="entry name" value="MITOGEN-ACTIVATED PROTEIN KINASE KINASE KINASE 20-RELATED"/>
    <property type="match status" value="1"/>
</dbReference>
<dbReference type="SMART" id="SM00740">
    <property type="entry name" value="PASTA"/>
    <property type="match status" value="4"/>
</dbReference>
<name>A0A3N4D244_9ACTN</name>
<evidence type="ECO:0000256" key="7">
    <source>
        <dbReference type="ARBA" id="ARBA00022840"/>
    </source>
</evidence>
<reference evidence="12 13" key="1">
    <citation type="submission" date="2018-12" db="EMBL/GenBank/DDBJ databases">
        <authorList>
            <consortium name="Pathogen Informatics"/>
        </authorList>
    </citation>
    <scope>NUCLEOTIDE SEQUENCE [LARGE SCALE GENOMIC DNA]</scope>
    <source>
        <strain evidence="12 13">NCTC12967</strain>
    </source>
</reference>
<evidence type="ECO:0000256" key="3">
    <source>
        <dbReference type="ARBA" id="ARBA00022679"/>
    </source>
</evidence>
<keyword evidence="7" id="KW-0067">ATP-binding</keyword>
<evidence type="ECO:0000256" key="2">
    <source>
        <dbReference type="ARBA" id="ARBA00022527"/>
    </source>
</evidence>
<evidence type="ECO:0000313" key="12">
    <source>
        <dbReference type="EMBL" id="VEH70707.1"/>
    </source>
</evidence>
<keyword evidence="13" id="KW-1185">Reference proteome</keyword>
<feature type="region of interest" description="Disordered" evidence="10">
    <location>
        <begin position="619"/>
        <end position="639"/>
    </location>
</feature>
<dbReference type="GO" id="GO:0005524">
    <property type="term" value="F:ATP binding"/>
    <property type="evidence" value="ECO:0007669"/>
    <property type="project" value="UniProtKB-KW"/>
</dbReference>
<gene>
    <name evidence="12" type="primary">pknB_1</name>
    <name evidence="12" type="ORF">NCTC12967_02013</name>
</gene>
<dbReference type="OMA" id="WYINSGQ"/>
<organism evidence="12 13">
    <name type="scientific">Arachnia propionica</name>
    <dbReference type="NCBI Taxonomy" id="1750"/>
    <lineage>
        <taxon>Bacteria</taxon>
        <taxon>Bacillati</taxon>
        <taxon>Actinomycetota</taxon>
        <taxon>Actinomycetes</taxon>
        <taxon>Propionibacteriales</taxon>
        <taxon>Propionibacteriaceae</taxon>
        <taxon>Arachnia</taxon>
    </lineage>
</organism>
<evidence type="ECO:0000256" key="1">
    <source>
        <dbReference type="ARBA" id="ARBA00012513"/>
    </source>
</evidence>
<dbReference type="GO" id="GO:0004674">
    <property type="term" value="F:protein serine/threonine kinase activity"/>
    <property type="evidence" value="ECO:0007669"/>
    <property type="project" value="UniProtKB-KW"/>
</dbReference>
<evidence type="ECO:0000256" key="8">
    <source>
        <dbReference type="ARBA" id="ARBA00047899"/>
    </source>
</evidence>
<dbReference type="SMART" id="SM00220">
    <property type="entry name" value="S_TKc"/>
    <property type="match status" value="1"/>
</dbReference>
<evidence type="ECO:0000256" key="4">
    <source>
        <dbReference type="ARBA" id="ARBA00022737"/>
    </source>
</evidence>
<feature type="region of interest" description="Disordered" evidence="10">
    <location>
        <begin position="288"/>
        <end position="412"/>
    </location>
</feature>
<keyword evidence="11" id="KW-0472">Membrane</keyword>
<dbReference type="OrthoDB" id="9762169at2"/>
<dbReference type="CDD" id="cd06577">
    <property type="entry name" value="PASTA_pknB"/>
    <property type="match status" value="4"/>
</dbReference>
<evidence type="ECO:0000256" key="9">
    <source>
        <dbReference type="ARBA" id="ARBA00048679"/>
    </source>
</evidence>
<dbReference type="PANTHER" id="PTHR43289:SF6">
    <property type="entry name" value="SERINE_THREONINE-PROTEIN KINASE NEKL-3"/>
    <property type="match status" value="1"/>
</dbReference>
<dbReference type="FunFam" id="1.10.510.10:FF:000021">
    <property type="entry name" value="Serine/threonine protein kinase"/>
    <property type="match status" value="1"/>
</dbReference>
<dbReference type="Pfam" id="PF00069">
    <property type="entry name" value="Pkinase"/>
    <property type="match status" value="1"/>
</dbReference>
<keyword evidence="4" id="KW-0677">Repeat</keyword>
<dbReference type="GeneID" id="64407465"/>
<dbReference type="Proteomes" id="UP000273044">
    <property type="component" value="Chromosome"/>
</dbReference>
<dbReference type="InterPro" id="IPR008271">
    <property type="entry name" value="Ser/Thr_kinase_AS"/>
</dbReference>
<dbReference type="PROSITE" id="PS00108">
    <property type="entry name" value="PROTEIN_KINASE_ST"/>
    <property type="match status" value="1"/>
</dbReference>
<dbReference type="PROSITE" id="PS50011">
    <property type="entry name" value="PROTEIN_KINASE_DOM"/>
    <property type="match status" value="1"/>
</dbReference>
<dbReference type="NCBIfam" id="NF033483">
    <property type="entry name" value="PknB_PASTA_kin"/>
    <property type="match status" value="1"/>
</dbReference>
<sequence>MNKSSTYDPMVGSVLDDRYEILAKLARGGMATVYRARDRRLQRTVAVKIMRTDLGEDDEFAAKFDREARSAALINHPAVVSIFDQGISRGQPYIVMEFIDGETLRRLIARDAPLEPVLALDYLEPIASALAAAHDAGIVHRDIKPENVMISTRGHVKVADFGLARQTESPQMTATGVLVGTASYLPPELVTHARPDSRSDIYSTGIVLFELLTGKKPHVGENNYQIAYAHVNIDVPAPSAKLRELGFPGFIPDYLDALVAACTARDPKARVADGRELMDKLRRVRTELASNPGQHNPALAAQLRPLPGDGDAATQQISPRPEPRPRPLKELPPIPVRPRSAETPDPVVEEVSPDAVTAIVQPQSLRSPASAPSPRSATSARSASSAGEPPRATLPGPGRNGSPSSHRTPIFPQFSQDPIYRRRRGIMLFVLVLVVTAIVVSVSWWWAEGRFTTTPEVTNIPQEQALQALKANGLEYTTQEAFSEDVAVGSVISTDPAGNARTLRGTKVAVTVSKGPERYAMPEVVGQELSRARSAIESTNLAVGQVKEDWSESVEAGLVISASASAGDLLPPGAKIDLVVSKGRQPITIKDYKGTDADQASRELKKQGFTVEVSEEHSDTVAAGQVISQDPASGTGHRGDTVKLVKSLGPEMVTVPDVARKRTDEAQKELEGAGFKVEVQNNSIFPAPLGFASGTNPSAGSTAPKGSTVILYVT</sequence>
<dbReference type="PROSITE" id="PS51178">
    <property type="entry name" value="PASTA"/>
    <property type="match status" value="4"/>
</dbReference>
<feature type="compositionally biased region" description="Low complexity" evidence="10">
    <location>
        <begin position="366"/>
        <end position="386"/>
    </location>
</feature>
<dbReference type="SUPFAM" id="SSF56112">
    <property type="entry name" value="Protein kinase-like (PK-like)"/>
    <property type="match status" value="1"/>
</dbReference>
<dbReference type="InterPro" id="IPR000719">
    <property type="entry name" value="Prot_kinase_dom"/>
</dbReference>
<dbReference type="Gene3D" id="1.10.510.10">
    <property type="entry name" value="Transferase(Phosphotransferase) domain 1"/>
    <property type="match status" value="1"/>
</dbReference>
<keyword evidence="6 12" id="KW-0418">Kinase</keyword>
<proteinExistence type="predicted"/>